<reference evidence="3" key="1">
    <citation type="journal article" date="2019" name="Int. J. Syst. Evol. Microbiol.">
        <title>The Global Catalogue of Microorganisms (GCM) 10K type strain sequencing project: providing services to taxonomists for standard genome sequencing and annotation.</title>
        <authorList>
            <consortium name="The Broad Institute Genomics Platform"/>
            <consortium name="The Broad Institute Genome Sequencing Center for Infectious Disease"/>
            <person name="Wu L."/>
            <person name="Ma J."/>
        </authorList>
    </citation>
    <scope>NUCLEOTIDE SEQUENCE [LARGE SCALE GENOMIC DNA]</scope>
    <source>
        <strain evidence="3">JCM 17066</strain>
    </source>
</reference>
<dbReference type="Proteomes" id="UP001596045">
    <property type="component" value="Unassembled WGS sequence"/>
</dbReference>
<feature type="transmembrane region" description="Helical" evidence="1">
    <location>
        <begin position="41"/>
        <end position="61"/>
    </location>
</feature>
<evidence type="ECO:0000313" key="3">
    <source>
        <dbReference type="Proteomes" id="UP001596045"/>
    </source>
</evidence>
<protein>
    <submittedName>
        <fullName evidence="2">Uncharacterized protein</fullName>
    </submittedName>
</protein>
<keyword evidence="3" id="KW-1185">Reference proteome</keyword>
<sequence>MKQDLPARVCCTATERLSCLHKPSMQQRPENDFTKGKIMKLPLISAFLIVYILLAASWISYSQLIPLYLPFV</sequence>
<dbReference type="RefSeq" id="WP_379000579.1">
    <property type="nucleotide sequence ID" value="NZ_JBHSMT010000031.1"/>
</dbReference>
<evidence type="ECO:0000256" key="1">
    <source>
        <dbReference type="SAM" id="Phobius"/>
    </source>
</evidence>
<dbReference type="EMBL" id="JBHSMT010000031">
    <property type="protein sequence ID" value="MFC5476408.1"/>
    <property type="molecule type" value="Genomic_DNA"/>
</dbReference>
<organism evidence="2 3">
    <name type="scientific">Paraherbaspirillum soli</name>
    <dbReference type="NCBI Taxonomy" id="631222"/>
    <lineage>
        <taxon>Bacteria</taxon>
        <taxon>Pseudomonadati</taxon>
        <taxon>Pseudomonadota</taxon>
        <taxon>Betaproteobacteria</taxon>
        <taxon>Burkholderiales</taxon>
        <taxon>Oxalobacteraceae</taxon>
        <taxon>Paraherbaspirillum</taxon>
    </lineage>
</organism>
<keyword evidence="1" id="KW-0812">Transmembrane</keyword>
<keyword evidence="1" id="KW-1133">Transmembrane helix</keyword>
<gene>
    <name evidence="2" type="ORF">ACFPM8_20780</name>
</gene>
<evidence type="ECO:0000313" key="2">
    <source>
        <dbReference type="EMBL" id="MFC5476408.1"/>
    </source>
</evidence>
<accession>A0ABW0MHE0</accession>
<name>A0ABW0MHE0_9BURK</name>
<comment type="caution">
    <text evidence="2">The sequence shown here is derived from an EMBL/GenBank/DDBJ whole genome shotgun (WGS) entry which is preliminary data.</text>
</comment>
<keyword evidence="1" id="KW-0472">Membrane</keyword>
<proteinExistence type="predicted"/>